<dbReference type="Gene3D" id="2.70.70.10">
    <property type="entry name" value="Glucose Permease (Domain IIA)"/>
    <property type="match status" value="1"/>
</dbReference>
<dbReference type="EMBL" id="LBPY01000005">
    <property type="protein sequence ID" value="KKP66574.1"/>
    <property type="molecule type" value="Genomic_DNA"/>
</dbReference>
<evidence type="ECO:0000313" key="3">
    <source>
        <dbReference type="EMBL" id="KKP66574.1"/>
    </source>
</evidence>
<sequence length="424" mass="46600">MKKIIFSTIFIGIIILGFYSYSSAQTVEELQAQISNTNSQIEKLNKEIAALSGQIAETGQQKNTLANAIKDLTLKRNKLIKEREQTEKKITATGLVIKTLDSEIDTKITILNKSKESLANLIKNLNQQDDQTILQKLLSQENLSDLSREYNNIINLNTQLKNYINNISLQKENLTVSKDKKEEEKNVLTTLKKTLTVKEMEISANKKEKDTLLKETQNKESEYKKLLAETEKRKDAFEKAIEDYEAQIKFILNPKSIPKEGSGVLSFPLSSILVTSPFGARWGRFHYGIDFRAKVGTPVMAMATGTVLGTGDTDTACKGASFGKWVFIKYNNGLSSTYGHLSSISANVGDKVSSGDVVALSGNTGSSTGPHLHVAVYASDGVKVDTVPSKSCGGKIFTQPISALSAYLNPGLYLPKILASMIKK</sequence>
<organism evidence="3 4">
    <name type="scientific">Candidatus Nomurabacteria bacterium GW2011_GWE1_35_16</name>
    <dbReference type="NCBI Taxonomy" id="1618761"/>
    <lineage>
        <taxon>Bacteria</taxon>
        <taxon>Candidatus Nomuraibacteriota</taxon>
    </lineage>
</organism>
<feature type="domain" description="M23ase beta-sheet core" evidence="2">
    <location>
        <begin position="284"/>
        <end position="385"/>
    </location>
</feature>
<dbReference type="AlphaFoldDB" id="A0A0G0BB47"/>
<keyword evidence="1" id="KW-0175">Coiled coil</keyword>
<evidence type="ECO:0000256" key="1">
    <source>
        <dbReference type="SAM" id="Coils"/>
    </source>
</evidence>
<dbReference type="InterPro" id="IPR050570">
    <property type="entry name" value="Cell_wall_metabolism_enzyme"/>
</dbReference>
<evidence type="ECO:0000313" key="4">
    <source>
        <dbReference type="Proteomes" id="UP000034952"/>
    </source>
</evidence>
<dbReference type="InterPro" id="IPR011055">
    <property type="entry name" value="Dup_hybrid_motif"/>
</dbReference>
<accession>A0A0G0BB47</accession>
<feature type="coiled-coil region" evidence="1">
    <location>
        <begin position="209"/>
        <end position="247"/>
    </location>
</feature>
<proteinExistence type="predicted"/>
<dbReference type="SUPFAM" id="SSF51261">
    <property type="entry name" value="Duplicated hybrid motif"/>
    <property type="match status" value="1"/>
</dbReference>
<gene>
    <name evidence="3" type="ORF">UR64_C0005G0036</name>
</gene>
<dbReference type="PANTHER" id="PTHR21666:SF270">
    <property type="entry name" value="MUREIN HYDROLASE ACTIVATOR ENVC"/>
    <property type="match status" value="1"/>
</dbReference>
<comment type="caution">
    <text evidence="3">The sequence shown here is derived from an EMBL/GenBank/DDBJ whole genome shotgun (WGS) entry which is preliminary data.</text>
</comment>
<protein>
    <submittedName>
        <fullName evidence="3">Peptidase, M23 family</fullName>
    </submittedName>
</protein>
<dbReference type="Gene3D" id="6.10.250.3150">
    <property type="match status" value="1"/>
</dbReference>
<dbReference type="PANTHER" id="PTHR21666">
    <property type="entry name" value="PEPTIDASE-RELATED"/>
    <property type="match status" value="1"/>
</dbReference>
<dbReference type="GO" id="GO:0004222">
    <property type="term" value="F:metalloendopeptidase activity"/>
    <property type="evidence" value="ECO:0007669"/>
    <property type="project" value="TreeGrafter"/>
</dbReference>
<dbReference type="InterPro" id="IPR016047">
    <property type="entry name" value="M23ase_b-sheet_dom"/>
</dbReference>
<feature type="coiled-coil region" evidence="1">
    <location>
        <begin position="27"/>
        <end position="184"/>
    </location>
</feature>
<dbReference type="Pfam" id="PF01551">
    <property type="entry name" value="Peptidase_M23"/>
    <property type="match status" value="1"/>
</dbReference>
<dbReference type="CDD" id="cd12797">
    <property type="entry name" value="M23_peptidase"/>
    <property type="match status" value="1"/>
</dbReference>
<dbReference type="Proteomes" id="UP000034952">
    <property type="component" value="Unassembled WGS sequence"/>
</dbReference>
<name>A0A0G0BB47_9BACT</name>
<reference evidence="3 4" key="1">
    <citation type="journal article" date="2015" name="Nature">
        <title>rRNA introns, odd ribosomes, and small enigmatic genomes across a large radiation of phyla.</title>
        <authorList>
            <person name="Brown C.T."/>
            <person name="Hug L.A."/>
            <person name="Thomas B.C."/>
            <person name="Sharon I."/>
            <person name="Castelle C.J."/>
            <person name="Singh A."/>
            <person name="Wilkins M.J."/>
            <person name="Williams K.H."/>
            <person name="Banfield J.F."/>
        </authorList>
    </citation>
    <scope>NUCLEOTIDE SEQUENCE [LARGE SCALE GENOMIC DNA]</scope>
</reference>
<evidence type="ECO:0000259" key="2">
    <source>
        <dbReference type="Pfam" id="PF01551"/>
    </source>
</evidence>